<keyword evidence="2" id="KW-1185">Reference proteome</keyword>
<sequence>MRVGATGKDTPICYVAPRRACASASARHGTAMRGPAPCELAVARTDSVGSERRSGQRRNRGRLRCIEHRKHTCIHTYIHTYGTDACPALELYPPLATDCARGLDGRDEKQRCRGPERSAHMHDGDAPGGCDDGAAGPKDKCEKDVVRECASCCASSRASTDRARTENARRSKGDFAIAGRALAGLARGPRLTSPPPPPLLATRTRAGQARAKTCTPARLRAFSGCSCSLRGRPSPAPEPPRGAVE</sequence>
<dbReference type="Proteomes" id="UP000814033">
    <property type="component" value="Unassembled WGS sequence"/>
</dbReference>
<protein>
    <submittedName>
        <fullName evidence="1">Uncharacterized protein</fullName>
    </submittedName>
</protein>
<reference evidence="1" key="2">
    <citation type="journal article" date="2022" name="New Phytol.">
        <title>Evolutionary transition to the ectomycorrhizal habit in the genomes of a hyperdiverse lineage of mushroom-forming fungi.</title>
        <authorList>
            <person name="Looney B."/>
            <person name="Miyauchi S."/>
            <person name="Morin E."/>
            <person name="Drula E."/>
            <person name="Courty P.E."/>
            <person name="Kohler A."/>
            <person name="Kuo A."/>
            <person name="LaButti K."/>
            <person name="Pangilinan J."/>
            <person name="Lipzen A."/>
            <person name="Riley R."/>
            <person name="Andreopoulos W."/>
            <person name="He G."/>
            <person name="Johnson J."/>
            <person name="Nolan M."/>
            <person name="Tritt A."/>
            <person name="Barry K.W."/>
            <person name="Grigoriev I.V."/>
            <person name="Nagy L.G."/>
            <person name="Hibbett D."/>
            <person name="Henrissat B."/>
            <person name="Matheny P.B."/>
            <person name="Labbe J."/>
            <person name="Martin F.M."/>
        </authorList>
    </citation>
    <scope>NUCLEOTIDE SEQUENCE</scope>
    <source>
        <strain evidence="1">FP105234-sp</strain>
    </source>
</reference>
<reference evidence="1" key="1">
    <citation type="submission" date="2021-02" db="EMBL/GenBank/DDBJ databases">
        <authorList>
            <consortium name="DOE Joint Genome Institute"/>
            <person name="Ahrendt S."/>
            <person name="Looney B.P."/>
            <person name="Miyauchi S."/>
            <person name="Morin E."/>
            <person name="Drula E."/>
            <person name="Courty P.E."/>
            <person name="Chicoki N."/>
            <person name="Fauchery L."/>
            <person name="Kohler A."/>
            <person name="Kuo A."/>
            <person name="Labutti K."/>
            <person name="Pangilinan J."/>
            <person name="Lipzen A."/>
            <person name="Riley R."/>
            <person name="Andreopoulos W."/>
            <person name="He G."/>
            <person name="Johnson J."/>
            <person name="Barry K.W."/>
            <person name="Grigoriev I.V."/>
            <person name="Nagy L."/>
            <person name="Hibbett D."/>
            <person name="Henrissat B."/>
            <person name="Matheny P.B."/>
            <person name="Labbe J."/>
            <person name="Martin F."/>
        </authorList>
    </citation>
    <scope>NUCLEOTIDE SEQUENCE</scope>
    <source>
        <strain evidence="1">FP105234-sp</strain>
    </source>
</reference>
<evidence type="ECO:0000313" key="1">
    <source>
        <dbReference type="EMBL" id="KAI0042767.1"/>
    </source>
</evidence>
<proteinExistence type="predicted"/>
<organism evidence="1 2">
    <name type="scientific">Auriscalpium vulgare</name>
    <dbReference type="NCBI Taxonomy" id="40419"/>
    <lineage>
        <taxon>Eukaryota</taxon>
        <taxon>Fungi</taxon>
        <taxon>Dikarya</taxon>
        <taxon>Basidiomycota</taxon>
        <taxon>Agaricomycotina</taxon>
        <taxon>Agaricomycetes</taxon>
        <taxon>Russulales</taxon>
        <taxon>Auriscalpiaceae</taxon>
        <taxon>Auriscalpium</taxon>
    </lineage>
</organism>
<name>A0ACB8RFT8_9AGAM</name>
<comment type="caution">
    <text evidence="1">The sequence shown here is derived from an EMBL/GenBank/DDBJ whole genome shotgun (WGS) entry which is preliminary data.</text>
</comment>
<accession>A0ACB8RFT8</accession>
<dbReference type="EMBL" id="MU276048">
    <property type="protein sequence ID" value="KAI0042767.1"/>
    <property type="molecule type" value="Genomic_DNA"/>
</dbReference>
<gene>
    <name evidence="1" type="ORF">FA95DRAFT_532429</name>
</gene>
<evidence type="ECO:0000313" key="2">
    <source>
        <dbReference type="Proteomes" id="UP000814033"/>
    </source>
</evidence>